<dbReference type="Gene3D" id="1.10.418.10">
    <property type="entry name" value="Calponin-like domain"/>
    <property type="match status" value="2"/>
</dbReference>
<dbReference type="EC" id="3.1.3.48" evidence="5"/>
<dbReference type="AlphaFoldDB" id="A0A0A1TWY3"/>
<dbReference type="EMBL" id="KB207030">
    <property type="protein sequence ID" value="ELP85763.1"/>
    <property type="molecule type" value="Genomic_DNA"/>
</dbReference>
<keyword evidence="2" id="KW-0009">Actin-binding</keyword>
<dbReference type="PROSITE" id="PS00020">
    <property type="entry name" value="ACTININ_2"/>
    <property type="match status" value="1"/>
</dbReference>
<feature type="domain" description="Calponin-homology (CH)" evidence="4">
    <location>
        <begin position="10"/>
        <end position="115"/>
    </location>
</feature>
<dbReference type="InterPro" id="IPR001715">
    <property type="entry name" value="CH_dom"/>
</dbReference>
<proteinExistence type="predicted"/>
<evidence type="ECO:0000256" key="1">
    <source>
        <dbReference type="ARBA" id="ARBA00022737"/>
    </source>
</evidence>
<dbReference type="InterPro" id="IPR014756">
    <property type="entry name" value="Ig_E-set"/>
</dbReference>
<dbReference type="PANTHER" id="PTHR38537">
    <property type="entry name" value="JITTERBUG, ISOFORM N"/>
    <property type="match status" value="1"/>
</dbReference>
<feature type="domain" description="Calponin-homology (CH)" evidence="4">
    <location>
        <begin position="122"/>
        <end position="225"/>
    </location>
</feature>
<keyword evidence="1" id="KW-0677">Repeat</keyword>
<dbReference type="SUPFAM" id="SSF81296">
    <property type="entry name" value="E set domains"/>
    <property type="match status" value="3"/>
</dbReference>
<name>A0A0A1TWY3_ENTIV</name>
<dbReference type="PROSITE" id="PS50021">
    <property type="entry name" value="CH"/>
    <property type="match status" value="2"/>
</dbReference>
<organism evidence="5 6">
    <name type="scientific">Entamoeba invadens IP1</name>
    <dbReference type="NCBI Taxonomy" id="370355"/>
    <lineage>
        <taxon>Eukaryota</taxon>
        <taxon>Amoebozoa</taxon>
        <taxon>Evosea</taxon>
        <taxon>Archamoebae</taxon>
        <taxon>Mastigamoebida</taxon>
        <taxon>Entamoebidae</taxon>
        <taxon>Entamoeba</taxon>
    </lineage>
</organism>
<keyword evidence="6" id="KW-1185">Reference proteome</keyword>
<dbReference type="GO" id="GO:0004725">
    <property type="term" value="F:protein tyrosine phosphatase activity"/>
    <property type="evidence" value="ECO:0007669"/>
    <property type="project" value="UniProtKB-EC"/>
</dbReference>
<dbReference type="InterPro" id="IPR001298">
    <property type="entry name" value="Filamin/ABP280_rpt"/>
</dbReference>
<reference evidence="5 6" key="1">
    <citation type="submission" date="2012-10" db="EMBL/GenBank/DDBJ databases">
        <authorList>
            <person name="Zafar N."/>
            <person name="Inman J."/>
            <person name="Hall N."/>
            <person name="Lorenzi H."/>
            <person name="Caler E."/>
        </authorList>
    </citation>
    <scope>NUCLEOTIDE SEQUENCE [LARGE SCALE GENOMIC DNA]</scope>
    <source>
        <strain evidence="5 6">IP1</strain>
    </source>
</reference>
<evidence type="ECO:0000313" key="6">
    <source>
        <dbReference type="Proteomes" id="UP000014680"/>
    </source>
</evidence>
<dbReference type="PROSITE" id="PS50194">
    <property type="entry name" value="FILAMIN_REPEAT"/>
    <property type="match status" value="3"/>
</dbReference>
<dbReference type="OrthoDB" id="18740at2759"/>
<dbReference type="VEuPathDB" id="AmoebaDB:EIN_281240"/>
<dbReference type="PROSITE" id="PS00019">
    <property type="entry name" value="ACTININ_1"/>
    <property type="match status" value="1"/>
</dbReference>
<dbReference type="SMART" id="SM00033">
    <property type="entry name" value="CH"/>
    <property type="match status" value="2"/>
</dbReference>
<dbReference type="Gene3D" id="2.60.40.10">
    <property type="entry name" value="Immunoglobulins"/>
    <property type="match status" value="3"/>
</dbReference>
<sequence length="539" mass="59364">MAEKQPQWVMTQKKTFTKWANVQLAGTYVINDVEKDLSDGIILISLFEALTKKKVSFKFNKQPKMKIAKLENLEQALKFIVADGIKLVNIDAQNIFEGDLKLILGLLWVLILKYQIAANKMDASTQALLDWVNSKIAPKKITNFKSDWNTGDTLNELIKALEPEFIDMGESENKETGAERIKYGQQIAEDKMNIPAIIDAADMALPEPDDLSVMAYVSYFRHYEAEKAKTAADPAKTYAEGPGVEGGCKTCDTAKFVVHALKSNGAPYTLEKVPFEVKITDPEGKEIEPKVERGENGLFNVDYMPTKPGKYNVSVCIQSAETNKIEPIKGSPYTPEILAGISGANCLVSGPGVDGGDELDDCNDAEFTIQAKDIEGNEIKEGGAEFEVKVHDPSGEDMECEVKDNGDGTYSCKYAPDCPGVYSVDIDLKNDTHDKVGKAPYEVSVGEGVDNNSTGVDFFQFTINARTKKGQAVKPGNATFSVKIVHESGTEIPQENIKIENLEEAKYRVTYKTGETGDYTIHCLLNNRDIKGSPWVQTC</sequence>
<dbReference type="SUPFAM" id="SSF47576">
    <property type="entry name" value="Calponin-homology domain, CH-domain"/>
    <property type="match status" value="1"/>
</dbReference>
<dbReference type="InterPro" id="IPR017868">
    <property type="entry name" value="Filamin/ABP280_repeat-like"/>
</dbReference>
<dbReference type="InterPro" id="IPR036872">
    <property type="entry name" value="CH_dom_sf"/>
</dbReference>
<evidence type="ECO:0000256" key="2">
    <source>
        <dbReference type="ARBA" id="ARBA00023203"/>
    </source>
</evidence>
<dbReference type="PANTHER" id="PTHR38537:SF16">
    <property type="entry name" value="CALPONIN-HOMOLOGY (CH) DOMAIN-CONTAINING PROTEIN"/>
    <property type="match status" value="1"/>
</dbReference>
<dbReference type="GO" id="GO:0030036">
    <property type="term" value="P:actin cytoskeleton organization"/>
    <property type="evidence" value="ECO:0007669"/>
    <property type="project" value="InterPro"/>
</dbReference>
<dbReference type="OMA" id="GEDMECE"/>
<dbReference type="InterPro" id="IPR044801">
    <property type="entry name" value="Filamin"/>
</dbReference>
<dbReference type="InterPro" id="IPR001589">
    <property type="entry name" value="Actinin_actin-bd_CS"/>
</dbReference>
<dbReference type="InterPro" id="IPR013783">
    <property type="entry name" value="Ig-like_fold"/>
</dbReference>
<dbReference type="Pfam" id="PF00307">
    <property type="entry name" value="CH"/>
    <property type="match status" value="2"/>
</dbReference>
<feature type="repeat" description="Filamin" evidence="3">
    <location>
        <begin position="229"/>
        <end position="337"/>
    </location>
</feature>
<dbReference type="Proteomes" id="UP000014680">
    <property type="component" value="Unassembled WGS sequence"/>
</dbReference>
<feature type="repeat" description="Filamin" evidence="3">
    <location>
        <begin position="338"/>
        <end position="445"/>
    </location>
</feature>
<keyword evidence="5" id="KW-0378">Hydrolase</keyword>
<dbReference type="RefSeq" id="XP_004185109.1">
    <property type="nucleotide sequence ID" value="XM_004185061.1"/>
</dbReference>
<dbReference type="Pfam" id="PF00630">
    <property type="entry name" value="Filamin"/>
    <property type="match status" value="3"/>
</dbReference>
<evidence type="ECO:0000313" key="5">
    <source>
        <dbReference type="EMBL" id="ELP85763.1"/>
    </source>
</evidence>
<protein>
    <submittedName>
        <fullName evidence="5">Actin binding protein, putative</fullName>
        <ecNumber evidence="5">3.1.3.48</ecNumber>
    </submittedName>
</protein>
<dbReference type="KEGG" id="eiv:EIN_281240"/>
<feature type="repeat" description="Filamin" evidence="3">
    <location>
        <begin position="446"/>
        <end position="539"/>
    </location>
</feature>
<evidence type="ECO:0000259" key="4">
    <source>
        <dbReference type="PROSITE" id="PS50021"/>
    </source>
</evidence>
<gene>
    <name evidence="5" type="ORF">EIN_281240</name>
</gene>
<dbReference type="GO" id="GO:0051015">
    <property type="term" value="F:actin filament binding"/>
    <property type="evidence" value="ECO:0007669"/>
    <property type="project" value="InterPro"/>
</dbReference>
<dbReference type="CDD" id="cd21184">
    <property type="entry name" value="CH_FLN-like_rpt2"/>
    <property type="match status" value="1"/>
</dbReference>
<dbReference type="GeneID" id="14884781"/>
<accession>A0A0A1TWY3</accession>
<dbReference type="SMART" id="SM00557">
    <property type="entry name" value="IG_FLMN"/>
    <property type="match status" value="3"/>
</dbReference>
<evidence type="ECO:0000256" key="3">
    <source>
        <dbReference type="PROSITE-ProRule" id="PRU00087"/>
    </source>
</evidence>